<dbReference type="InterPro" id="IPR050291">
    <property type="entry name" value="CDF_Transporter"/>
</dbReference>
<feature type="transmembrane region" description="Helical" evidence="7">
    <location>
        <begin position="78"/>
        <end position="100"/>
    </location>
</feature>
<gene>
    <name evidence="10" type="ORF">CGZ93_06950</name>
</gene>
<feature type="domain" description="Cation efflux protein cytoplasmic" evidence="9">
    <location>
        <begin position="210"/>
        <end position="286"/>
    </location>
</feature>
<dbReference type="GO" id="GO:0015086">
    <property type="term" value="F:cadmium ion transmembrane transporter activity"/>
    <property type="evidence" value="ECO:0007669"/>
    <property type="project" value="TreeGrafter"/>
</dbReference>
<evidence type="ECO:0000313" key="10">
    <source>
        <dbReference type="EMBL" id="OYO22781.1"/>
    </source>
</evidence>
<feature type="transmembrane region" description="Helical" evidence="7">
    <location>
        <begin position="155"/>
        <end position="174"/>
    </location>
</feature>
<dbReference type="Pfam" id="PF01545">
    <property type="entry name" value="Cation_efflux"/>
    <property type="match status" value="1"/>
</dbReference>
<evidence type="ECO:0000259" key="9">
    <source>
        <dbReference type="Pfam" id="PF16916"/>
    </source>
</evidence>
<feature type="transmembrane region" description="Helical" evidence="7">
    <location>
        <begin position="112"/>
        <end position="134"/>
    </location>
</feature>
<keyword evidence="4 7" id="KW-0812">Transmembrane</keyword>
<evidence type="ECO:0000256" key="4">
    <source>
        <dbReference type="ARBA" id="ARBA00022692"/>
    </source>
</evidence>
<dbReference type="RefSeq" id="WP_094363427.1">
    <property type="nucleotide sequence ID" value="NZ_NMVQ01000009.1"/>
</dbReference>
<feature type="transmembrane region" description="Helical" evidence="7">
    <location>
        <begin position="44"/>
        <end position="62"/>
    </location>
</feature>
<evidence type="ECO:0000256" key="3">
    <source>
        <dbReference type="ARBA" id="ARBA00022448"/>
    </source>
</evidence>
<dbReference type="Gene3D" id="1.20.1510.10">
    <property type="entry name" value="Cation efflux protein transmembrane domain"/>
    <property type="match status" value="1"/>
</dbReference>
<dbReference type="PANTHER" id="PTHR43840:SF15">
    <property type="entry name" value="MITOCHONDRIAL METAL TRANSPORTER 1-RELATED"/>
    <property type="match status" value="1"/>
</dbReference>
<evidence type="ECO:0000256" key="2">
    <source>
        <dbReference type="ARBA" id="ARBA00008114"/>
    </source>
</evidence>
<dbReference type="Pfam" id="PF16916">
    <property type="entry name" value="ZT_dimer"/>
    <property type="match status" value="1"/>
</dbReference>
<dbReference type="GO" id="GO:0015341">
    <property type="term" value="F:zinc efflux antiporter activity"/>
    <property type="evidence" value="ECO:0007669"/>
    <property type="project" value="TreeGrafter"/>
</dbReference>
<protein>
    <submittedName>
        <fullName evidence="10">Cation-efflux pump</fullName>
    </submittedName>
</protein>
<sequence length="306" mass="32486">MSETRDLARFAWLAIAAAIVTITLKAGAWALTGSVGLLSDAAESVVNLVAAVVALVALKIAARPANPRYPFGRTKAEYLSAAVEGTMIFIAAGVICVTAVERFINPRPLENVGIGLLVSVVASVLNGVVGVILIRAGRRHRSITLTADGKHLMTDVVTSAGVLIGVGLVWLTDWDRLDPIVAFAVGVNIIITGTRLITESMSGLLDAALPKAESDAVIEVLRRRSSDEVAFHGLQTRVAGHQRFASVHVLVPGAWSVQHGHDFAEEIENELRTTVPELTVTTHLEPIEDPASWADIPVGEVPLDEP</sequence>
<keyword evidence="11" id="KW-1185">Reference proteome</keyword>
<dbReference type="InterPro" id="IPR027470">
    <property type="entry name" value="Cation_efflux_CTD"/>
</dbReference>
<dbReference type="GO" id="GO:0006882">
    <property type="term" value="P:intracellular zinc ion homeostasis"/>
    <property type="evidence" value="ECO:0007669"/>
    <property type="project" value="TreeGrafter"/>
</dbReference>
<comment type="subcellular location">
    <subcellularLocation>
        <location evidence="1">Membrane</location>
        <topology evidence="1">Multi-pass membrane protein</topology>
    </subcellularLocation>
</comment>
<name>A0A255H579_9ACTN</name>
<dbReference type="OrthoDB" id="9813655at2"/>
<keyword evidence="6 7" id="KW-0472">Membrane</keyword>
<reference evidence="10 11" key="1">
    <citation type="submission" date="2017-07" db="EMBL/GenBank/DDBJ databases">
        <title>Draft whole genome sequences of clinical Proprionibacteriaceae strains.</title>
        <authorList>
            <person name="Bernier A.-M."/>
            <person name="Bernard K."/>
            <person name="Domingo M.-C."/>
        </authorList>
    </citation>
    <scope>NUCLEOTIDE SEQUENCE [LARGE SCALE GENOMIC DNA]</scope>
    <source>
        <strain evidence="10 11">NML 130396</strain>
    </source>
</reference>
<organism evidence="10 11">
    <name type="scientific">Enemella dayhoffiae</name>
    <dbReference type="NCBI Taxonomy" id="2016507"/>
    <lineage>
        <taxon>Bacteria</taxon>
        <taxon>Bacillati</taxon>
        <taxon>Actinomycetota</taxon>
        <taxon>Actinomycetes</taxon>
        <taxon>Propionibacteriales</taxon>
        <taxon>Propionibacteriaceae</taxon>
        <taxon>Enemella</taxon>
    </lineage>
</organism>
<dbReference type="SUPFAM" id="SSF160240">
    <property type="entry name" value="Cation efflux protein cytoplasmic domain-like"/>
    <property type="match status" value="1"/>
</dbReference>
<evidence type="ECO:0000256" key="1">
    <source>
        <dbReference type="ARBA" id="ARBA00004141"/>
    </source>
</evidence>
<evidence type="ECO:0000256" key="5">
    <source>
        <dbReference type="ARBA" id="ARBA00022989"/>
    </source>
</evidence>
<dbReference type="SUPFAM" id="SSF161111">
    <property type="entry name" value="Cation efflux protein transmembrane domain-like"/>
    <property type="match status" value="1"/>
</dbReference>
<keyword evidence="5 7" id="KW-1133">Transmembrane helix</keyword>
<dbReference type="Proteomes" id="UP000216311">
    <property type="component" value="Unassembled WGS sequence"/>
</dbReference>
<dbReference type="InterPro" id="IPR027469">
    <property type="entry name" value="Cation_efflux_TMD_sf"/>
</dbReference>
<evidence type="ECO:0000256" key="6">
    <source>
        <dbReference type="ARBA" id="ARBA00023136"/>
    </source>
</evidence>
<keyword evidence="3" id="KW-0813">Transport</keyword>
<feature type="domain" description="Cation efflux protein transmembrane" evidence="8">
    <location>
        <begin position="12"/>
        <end position="205"/>
    </location>
</feature>
<proteinExistence type="inferred from homology"/>
<dbReference type="EMBL" id="NMVQ01000009">
    <property type="protein sequence ID" value="OYO22781.1"/>
    <property type="molecule type" value="Genomic_DNA"/>
</dbReference>
<dbReference type="InterPro" id="IPR058533">
    <property type="entry name" value="Cation_efflux_TM"/>
</dbReference>
<comment type="caution">
    <text evidence="10">The sequence shown here is derived from an EMBL/GenBank/DDBJ whole genome shotgun (WGS) entry which is preliminary data.</text>
</comment>
<accession>A0A255H579</accession>
<dbReference type="InterPro" id="IPR002524">
    <property type="entry name" value="Cation_efflux"/>
</dbReference>
<dbReference type="AlphaFoldDB" id="A0A255H579"/>
<dbReference type="PANTHER" id="PTHR43840">
    <property type="entry name" value="MITOCHONDRIAL METAL TRANSPORTER 1-RELATED"/>
    <property type="match status" value="1"/>
</dbReference>
<evidence type="ECO:0000259" key="8">
    <source>
        <dbReference type="Pfam" id="PF01545"/>
    </source>
</evidence>
<feature type="transmembrane region" description="Helical" evidence="7">
    <location>
        <begin position="12"/>
        <end position="32"/>
    </location>
</feature>
<dbReference type="NCBIfam" id="TIGR01297">
    <property type="entry name" value="CDF"/>
    <property type="match status" value="1"/>
</dbReference>
<dbReference type="GO" id="GO:0005886">
    <property type="term" value="C:plasma membrane"/>
    <property type="evidence" value="ECO:0007669"/>
    <property type="project" value="TreeGrafter"/>
</dbReference>
<dbReference type="InterPro" id="IPR036837">
    <property type="entry name" value="Cation_efflux_CTD_sf"/>
</dbReference>
<comment type="similarity">
    <text evidence="2">Belongs to the cation diffusion facilitator (CDF) transporter (TC 2.A.4) family.</text>
</comment>
<evidence type="ECO:0000313" key="11">
    <source>
        <dbReference type="Proteomes" id="UP000216311"/>
    </source>
</evidence>
<dbReference type="GO" id="GO:0015093">
    <property type="term" value="F:ferrous iron transmembrane transporter activity"/>
    <property type="evidence" value="ECO:0007669"/>
    <property type="project" value="TreeGrafter"/>
</dbReference>
<evidence type="ECO:0000256" key="7">
    <source>
        <dbReference type="SAM" id="Phobius"/>
    </source>
</evidence>
<dbReference type="Gene3D" id="3.30.70.1350">
    <property type="entry name" value="Cation efflux protein, cytoplasmic domain"/>
    <property type="match status" value="1"/>
</dbReference>